<reference evidence="1" key="1">
    <citation type="submission" date="2013-04" db="EMBL/GenBank/DDBJ databases">
        <authorList>
            <person name="Harkins D.M."/>
            <person name="Durkin A.S."/>
            <person name="Brinkac L.M."/>
            <person name="Haft D.H."/>
            <person name="Selengut J.D."/>
            <person name="Sanka R."/>
            <person name="DePew J."/>
            <person name="Purushe J."/>
            <person name="Galloway R.L."/>
            <person name="Vinetz J.M."/>
            <person name="Sutton G.G."/>
            <person name="Nierman W.C."/>
            <person name="Fouts D.E."/>
        </authorList>
    </citation>
    <scope>NUCLEOTIDE SEQUENCE [LARGE SCALE GENOMIC DNA]</scope>
    <source>
        <strain evidence="1">CDC</strain>
    </source>
</reference>
<gene>
    <name evidence="1" type="ORF">LEP1GSC195_1184</name>
</gene>
<accession>R9A768</accession>
<evidence type="ECO:0000313" key="2">
    <source>
        <dbReference type="Proteomes" id="UP000013984"/>
    </source>
</evidence>
<name>R9A768_9LEPT</name>
<sequence>MGLELKAVCQIESDVERMGVIRLECRILTDIQTNAIKKSPLG</sequence>
<evidence type="ECO:0000313" key="1">
    <source>
        <dbReference type="EMBL" id="EOQ97844.1"/>
    </source>
</evidence>
<protein>
    <submittedName>
        <fullName evidence="1">Uncharacterized protein</fullName>
    </submittedName>
</protein>
<organism evidence="1 2">
    <name type="scientific">Leptospira wolbachii serovar Codice str. CDC</name>
    <dbReference type="NCBI Taxonomy" id="1218599"/>
    <lineage>
        <taxon>Bacteria</taxon>
        <taxon>Pseudomonadati</taxon>
        <taxon>Spirochaetota</taxon>
        <taxon>Spirochaetia</taxon>
        <taxon>Leptospirales</taxon>
        <taxon>Leptospiraceae</taxon>
        <taxon>Leptospira</taxon>
    </lineage>
</organism>
<dbReference type="Proteomes" id="UP000013984">
    <property type="component" value="Unassembled WGS sequence"/>
</dbReference>
<proteinExistence type="predicted"/>
<keyword evidence="2" id="KW-1185">Reference proteome</keyword>
<dbReference type="AlphaFoldDB" id="R9A768"/>
<comment type="caution">
    <text evidence="1">The sequence shown here is derived from an EMBL/GenBank/DDBJ whole genome shotgun (WGS) entry which is preliminary data.</text>
</comment>
<dbReference type="EMBL" id="AOGZ02000008">
    <property type="protein sequence ID" value="EOQ97844.1"/>
    <property type="molecule type" value="Genomic_DNA"/>
</dbReference>